<evidence type="ECO:0000256" key="3">
    <source>
        <dbReference type="ARBA" id="ARBA00014376"/>
    </source>
</evidence>
<evidence type="ECO:0000256" key="6">
    <source>
        <dbReference type="ARBA" id="ARBA00026072"/>
    </source>
</evidence>
<comment type="subcellular location">
    <subcellularLocation>
        <location evidence="1 7">Bacterial flagellum basal body</location>
    </subcellularLocation>
</comment>
<dbReference type="Proteomes" id="UP001139104">
    <property type="component" value="Unassembled WGS sequence"/>
</dbReference>
<gene>
    <name evidence="9" type="primary">flgB</name>
    <name evidence="9" type="ORF">K2U94_05425</name>
</gene>
<evidence type="ECO:0000313" key="10">
    <source>
        <dbReference type="Proteomes" id="UP001139104"/>
    </source>
</evidence>
<feature type="domain" description="Flagellar basal body rod protein N-terminal" evidence="8">
    <location>
        <begin position="17"/>
        <end position="36"/>
    </location>
</feature>
<evidence type="ECO:0000259" key="8">
    <source>
        <dbReference type="Pfam" id="PF00460"/>
    </source>
</evidence>
<comment type="caution">
    <text evidence="9">The sequence shown here is derived from an EMBL/GenBank/DDBJ whole genome shotgun (WGS) entry which is preliminary data.</text>
</comment>
<keyword evidence="9" id="KW-0969">Cilium</keyword>
<dbReference type="PIRSF" id="PIRSF002889">
    <property type="entry name" value="Rod_FlgB"/>
    <property type="match status" value="1"/>
</dbReference>
<protein>
    <recommendedName>
        <fullName evidence="3 7">Flagellar basal body rod protein FlgB</fullName>
    </recommendedName>
</protein>
<keyword evidence="9" id="KW-0282">Flagellum</keyword>
<proteinExistence type="inferred from homology"/>
<evidence type="ECO:0000256" key="7">
    <source>
        <dbReference type="PIRNR" id="PIRNR002889"/>
    </source>
</evidence>
<organism evidence="9 10">
    <name type="scientific">Candidatus Rhodoblastus alkanivorans</name>
    <dbReference type="NCBI Taxonomy" id="2954117"/>
    <lineage>
        <taxon>Bacteria</taxon>
        <taxon>Pseudomonadati</taxon>
        <taxon>Pseudomonadota</taxon>
        <taxon>Alphaproteobacteria</taxon>
        <taxon>Hyphomicrobiales</taxon>
        <taxon>Rhodoblastaceae</taxon>
        <taxon>Rhodoblastus</taxon>
    </lineage>
</organism>
<dbReference type="EMBL" id="JAIVFP010000001">
    <property type="protein sequence ID" value="MCI4682209.1"/>
    <property type="molecule type" value="Genomic_DNA"/>
</dbReference>
<name>A0ABS9Z3G0_9HYPH</name>
<keyword evidence="4 7" id="KW-0975">Bacterial flagellum</keyword>
<dbReference type="NCBIfam" id="NF004653">
    <property type="entry name" value="PRK06003.1"/>
    <property type="match status" value="1"/>
</dbReference>
<evidence type="ECO:0000256" key="4">
    <source>
        <dbReference type="ARBA" id="ARBA00023143"/>
    </source>
</evidence>
<keyword evidence="10" id="KW-1185">Reference proteome</keyword>
<sequence length="126" mass="13799">MQTLALFSLATQQANWLDARQATIASNVANANTPDYEARDLAPFAAVLSHMQLSMAATEPGHIQPVADAGQRVKVKRDDAWDVVYSGNSVNLEQEMMKAGEVSRAHSLNVNIIRSFQQMLMNAVKV</sequence>
<dbReference type="InterPro" id="IPR001444">
    <property type="entry name" value="Flag_bb_rod_N"/>
</dbReference>
<comment type="subunit">
    <text evidence="6">The basal body constitutes a major portion of the flagellar organelle and consists of a number of rings mounted on a central rod. In Gram-negative bacteria, at least four rings, L, P, S and M are present, whereas Gram-positive bacteria lack the L and P rings. The rod consists of about 26 subunits of FlgG in the distal portion, and FlgB, FlgC and FlgF build up the proximal portion of the rod with about 6 subunits each. Rod assembly occurs by export via the flagellum-specific pathway of its constituent proteins and by their incorporation into the rod structure in the probable order of FlgB, FlgC, FlgF and FlgG. Another protein, FliE, also assembles onto the stable rod structure.</text>
</comment>
<dbReference type="InterPro" id="IPR006300">
    <property type="entry name" value="FlgB"/>
</dbReference>
<dbReference type="PROSITE" id="PS00588">
    <property type="entry name" value="FLAGELLA_BB_ROD"/>
    <property type="match status" value="1"/>
</dbReference>
<dbReference type="InterPro" id="IPR019776">
    <property type="entry name" value="Flagellar_basal_body_rod_CS"/>
</dbReference>
<dbReference type="Pfam" id="PF00460">
    <property type="entry name" value="Flg_bb_rod"/>
    <property type="match status" value="1"/>
</dbReference>
<evidence type="ECO:0000256" key="1">
    <source>
        <dbReference type="ARBA" id="ARBA00004117"/>
    </source>
</evidence>
<comment type="similarity">
    <text evidence="2 7">Belongs to the flagella basal body rod proteins family.</text>
</comment>
<accession>A0ABS9Z3G0</accession>
<evidence type="ECO:0000256" key="2">
    <source>
        <dbReference type="ARBA" id="ARBA00009677"/>
    </source>
</evidence>
<reference evidence="9" key="1">
    <citation type="journal article" date="2022" name="ISME J.">
        <title>Identification of active gaseous-alkane degraders at natural gas seeps.</title>
        <authorList>
            <person name="Farhan Ul Haque M."/>
            <person name="Hernandez M."/>
            <person name="Crombie A.T."/>
            <person name="Murrell J.C."/>
        </authorList>
    </citation>
    <scope>NUCLEOTIDE SEQUENCE</scope>
    <source>
        <strain evidence="9">PC2</strain>
    </source>
</reference>
<dbReference type="RefSeq" id="WP_243066237.1">
    <property type="nucleotide sequence ID" value="NZ_JAIVFK010000014.1"/>
</dbReference>
<evidence type="ECO:0000313" key="9">
    <source>
        <dbReference type="EMBL" id="MCI4682209.1"/>
    </source>
</evidence>
<evidence type="ECO:0000256" key="5">
    <source>
        <dbReference type="ARBA" id="ARBA00024934"/>
    </source>
</evidence>
<comment type="function">
    <text evidence="5 7">Structural component of flagellum, the bacterial motility apparatus. Part of the rod structure of flagellar basal body.</text>
</comment>
<keyword evidence="9" id="KW-0966">Cell projection</keyword>